<proteinExistence type="inferred from homology"/>
<feature type="signal peptide" evidence="8">
    <location>
        <begin position="1"/>
        <end position="29"/>
    </location>
</feature>
<keyword evidence="4" id="KW-0378">Hydrolase</keyword>
<gene>
    <name evidence="10" type="ORF">CSING_00120</name>
</gene>
<dbReference type="PANTHER" id="PTHR43731:SF14">
    <property type="entry name" value="PRESENILIN-ASSOCIATED RHOMBOID-LIKE PROTEIN, MITOCHONDRIAL"/>
    <property type="match status" value="1"/>
</dbReference>
<evidence type="ECO:0000256" key="1">
    <source>
        <dbReference type="ARBA" id="ARBA00004141"/>
    </source>
</evidence>
<evidence type="ECO:0000256" key="8">
    <source>
        <dbReference type="SAM" id="SignalP"/>
    </source>
</evidence>
<dbReference type="GO" id="GO:0004252">
    <property type="term" value="F:serine-type endopeptidase activity"/>
    <property type="evidence" value="ECO:0007669"/>
    <property type="project" value="InterPro"/>
</dbReference>
<dbReference type="EMBL" id="CP010827">
    <property type="protein sequence ID" value="AJI77594.1"/>
    <property type="molecule type" value="Genomic_DNA"/>
</dbReference>
<comment type="subcellular location">
    <subcellularLocation>
        <location evidence="1">Membrane</location>
        <topology evidence="1">Multi-pass membrane protein</topology>
    </subcellularLocation>
</comment>
<dbReference type="KEGG" id="csx:CSING_00120"/>
<dbReference type="InterPro" id="IPR050925">
    <property type="entry name" value="Rhomboid_protease_S54"/>
</dbReference>
<dbReference type="OrthoDB" id="9807874at2"/>
<dbReference type="RefSeq" id="WP_042528639.1">
    <property type="nucleotide sequence ID" value="NZ_CP010827.1"/>
</dbReference>
<dbReference type="Gene3D" id="1.20.1540.10">
    <property type="entry name" value="Rhomboid-like"/>
    <property type="match status" value="1"/>
</dbReference>
<evidence type="ECO:0000256" key="4">
    <source>
        <dbReference type="ARBA" id="ARBA00022801"/>
    </source>
</evidence>
<dbReference type="SUPFAM" id="SSF144091">
    <property type="entry name" value="Rhomboid-like"/>
    <property type="match status" value="1"/>
</dbReference>
<keyword evidence="6 7" id="KW-0472">Membrane</keyword>
<keyword evidence="3 7" id="KW-0812">Transmembrane</keyword>
<name>A0A0B6EXE9_9CORY</name>
<dbReference type="PANTHER" id="PTHR43731">
    <property type="entry name" value="RHOMBOID PROTEASE"/>
    <property type="match status" value="1"/>
</dbReference>
<evidence type="ECO:0000256" key="7">
    <source>
        <dbReference type="SAM" id="Phobius"/>
    </source>
</evidence>
<feature type="transmembrane region" description="Helical" evidence="7">
    <location>
        <begin position="144"/>
        <end position="160"/>
    </location>
</feature>
<keyword evidence="5 7" id="KW-1133">Transmembrane helix</keyword>
<comment type="similarity">
    <text evidence="2">Belongs to the peptidase S54 family.</text>
</comment>
<feature type="transmembrane region" description="Helical" evidence="7">
    <location>
        <begin position="166"/>
        <end position="184"/>
    </location>
</feature>
<sequence>MKNYLKSMPATLVFMVLCIGAWLATAAQAKTLAAPYYRSSLAQDWTLWGPDVTAHPATVITAGFMHLDAGHLLVNMVMLFFVGREVERALGSVLYVAVYLISVVGASAAVLWMDFDTPTVGASGALFALMGLLIGVYRSRGLDLRAPIVLVVANVAYSFIADNVSVWGHLGGLLTGMLLAPFVFRQRLWLRWLGIWIIALAAAIAAALRAGLWG</sequence>
<feature type="domain" description="Peptidase S54 rhomboid" evidence="9">
    <location>
        <begin position="58"/>
        <end position="185"/>
    </location>
</feature>
<evidence type="ECO:0000256" key="5">
    <source>
        <dbReference type="ARBA" id="ARBA00022989"/>
    </source>
</evidence>
<feature type="chain" id="PRO_5002107926" evidence="8">
    <location>
        <begin position="30"/>
        <end position="214"/>
    </location>
</feature>
<feature type="transmembrane region" description="Helical" evidence="7">
    <location>
        <begin position="119"/>
        <end position="137"/>
    </location>
</feature>
<evidence type="ECO:0000313" key="10">
    <source>
        <dbReference type="EMBL" id="AJI77594.1"/>
    </source>
</evidence>
<evidence type="ECO:0000256" key="3">
    <source>
        <dbReference type="ARBA" id="ARBA00022692"/>
    </source>
</evidence>
<accession>A0A0B6EXE9</accession>
<dbReference type="STRING" id="161899.CSING_00120"/>
<protein>
    <submittedName>
        <fullName evidence="10">Putative membrane protein</fullName>
    </submittedName>
</protein>
<evidence type="ECO:0000256" key="6">
    <source>
        <dbReference type="ARBA" id="ARBA00023136"/>
    </source>
</evidence>
<feature type="transmembrane region" description="Helical" evidence="7">
    <location>
        <begin position="193"/>
        <end position="212"/>
    </location>
</feature>
<keyword evidence="8" id="KW-0732">Signal</keyword>
<evidence type="ECO:0000259" key="9">
    <source>
        <dbReference type="Pfam" id="PF01694"/>
    </source>
</evidence>
<organism evidence="10 11">
    <name type="scientific">Corynebacterium singulare</name>
    <dbReference type="NCBI Taxonomy" id="161899"/>
    <lineage>
        <taxon>Bacteria</taxon>
        <taxon>Bacillati</taxon>
        <taxon>Actinomycetota</taxon>
        <taxon>Actinomycetes</taxon>
        <taxon>Mycobacteriales</taxon>
        <taxon>Corynebacteriaceae</taxon>
        <taxon>Corynebacterium</taxon>
    </lineage>
</organism>
<evidence type="ECO:0000256" key="2">
    <source>
        <dbReference type="ARBA" id="ARBA00009045"/>
    </source>
</evidence>
<dbReference type="InterPro" id="IPR022764">
    <property type="entry name" value="Peptidase_S54_rhomboid_dom"/>
</dbReference>
<dbReference type="Pfam" id="PF01694">
    <property type="entry name" value="Rhomboid"/>
    <property type="match status" value="1"/>
</dbReference>
<dbReference type="GO" id="GO:0016020">
    <property type="term" value="C:membrane"/>
    <property type="evidence" value="ECO:0007669"/>
    <property type="project" value="UniProtKB-SubCell"/>
</dbReference>
<dbReference type="Proteomes" id="UP000031890">
    <property type="component" value="Chromosome"/>
</dbReference>
<reference evidence="10 11" key="1">
    <citation type="journal article" date="2015" name="Genome Announc.">
        <title>Complete Genome Sequence and Annotation of Corynebacterium singulare DSM 44357, Isolated from a Human Semen Specimen.</title>
        <authorList>
            <person name="Merten M."/>
            <person name="Brinkrolf K."/>
            <person name="Albersmeier A."/>
            <person name="Kutter Y."/>
            <person name="Ruckert C."/>
            <person name="Tauch A."/>
        </authorList>
    </citation>
    <scope>NUCLEOTIDE SEQUENCE [LARGE SCALE GENOMIC DNA]</scope>
    <source>
        <strain evidence="10">IBS B52218</strain>
    </source>
</reference>
<dbReference type="AlphaFoldDB" id="A0A0B6EXE9"/>
<feature type="transmembrane region" description="Helical" evidence="7">
    <location>
        <begin position="93"/>
        <end position="113"/>
    </location>
</feature>
<dbReference type="InterPro" id="IPR035952">
    <property type="entry name" value="Rhomboid-like_sf"/>
</dbReference>
<feature type="transmembrane region" description="Helical" evidence="7">
    <location>
        <begin position="57"/>
        <end position="81"/>
    </location>
</feature>
<evidence type="ECO:0000313" key="11">
    <source>
        <dbReference type="Proteomes" id="UP000031890"/>
    </source>
</evidence>
<dbReference type="HOGENOM" id="CLU_055068_2_0_11"/>